<keyword evidence="6 10" id="KW-1133">Transmembrane helix</keyword>
<evidence type="ECO:0000256" key="8">
    <source>
        <dbReference type="ARBA" id="ARBA00023136"/>
    </source>
</evidence>
<evidence type="ECO:0000256" key="4">
    <source>
        <dbReference type="ARBA" id="ARBA00022692"/>
    </source>
</evidence>
<evidence type="ECO:0000259" key="11">
    <source>
        <dbReference type="PROSITE" id="PS51007"/>
    </source>
</evidence>
<keyword evidence="13" id="KW-1185">Reference proteome</keyword>
<keyword evidence="5 9" id="KW-0479">Metal-binding</keyword>
<dbReference type="PRINTS" id="PR00603">
    <property type="entry name" value="CYTOCHROMEC1"/>
</dbReference>
<evidence type="ECO:0000256" key="7">
    <source>
        <dbReference type="ARBA" id="ARBA00023004"/>
    </source>
</evidence>
<sequence length="282" mass="31230">MIRLVGILIGLGFTLVALISFGVGAYTAATEEVAPNPSYEFHLEAEAPAGGFSFDGPFGRWDIAQLQRGYQVYKEACAACHSLEYVAFRNLADLGYSDAQIKAEAETYTVPRYDEETAEVVREPGLPTDQFPPVPYAGLGNPPDLSLMTKARHDGTNYVYALLTGYEDMSTFEKDGVVLSEAYPDFEIGNGLYFNPYFYGLGIAMPAPLRDGQVTYADGTEATVDQMSQDIAAFLTWTAEPTMVQRKQTGWWVLAFTLFATILAWFAKKQIWADIKPKRKDD</sequence>
<keyword evidence="8 10" id="KW-0472">Membrane</keyword>
<evidence type="ECO:0000256" key="10">
    <source>
        <dbReference type="SAM" id="Phobius"/>
    </source>
</evidence>
<evidence type="ECO:0000313" key="12">
    <source>
        <dbReference type="EMBL" id="MBH5321498.1"/>
    </source>
</evidence>
<organism evidence="12 13">
    <name type="scientific">Aurantiacibacter sediminis</name>
    <dbReference type="NCBI Taxonomy" id="2793064"/>
    <lineage>
        <taxon>Bacteria</taxon>
        <taxon>Pseudomonadati</taxon>
        <taxon>Pseudomonadota</taxon>
        <taxon>Alphaproteobacteria</taxon>
        <taxon>Sphingomonadales</taxon>
        <taxon>Erythrobacteraceae</taxon>
        <taxon>Aurantiacibacter</taxon>
    </lineage>
</organism>
<dbReference type="RefSeq" id="WP_197920151.1">
    <property type="nucleotide sequence ID" value="NZ_CAWPTA010000006.1"/>
</dbReference>
<keyword evidence="4 10" id="KW-0812">Transmembrane</keyword>
<evidence type="ECO:0000256" key="2">
    <source>
        <dbReference type="ARBA" id="ARBA00016165"/>
    </source>
</evidence>
<evidence type="ECO:0000256" key="3">
    <source>
        <dbReference type="ARBA" id="ARBA00022617"/>
    </source>
</evidence>
<dbReference type="InterPro" id="IPR002326">
    <property type="entry name" value="Cyt_c1"/>
</dbReference>
<dbReference type="Pfam" id="PF02167">
    <property type="entry name" value="Cytochrom_C1"/>
    <property type="match status" value="1"/>
</dbReference>
<evidence type="ECO:0000256" key="1">
    <source>
        <dbReference type="ARBA" id="ARBA00004370"/>
    </source>
</evidence>
<dbReference type="InterPro" id="IPR036909">
    <property type="entry name" value="Cyt_c-like_dom_sf"/>
</dbReference>
<comment type="subcellular location">
    <subcellularLocation>
        <location evidence="1">Membrane</location>
    </subcellularLocation>
</comment>
<name>A0ABS0N0N9_9SPHN</name>
<proteinExistence type="predicted"/>
<dbReference type="PROSITE" id="PS51007">
    <property type="entry name" value="CYTC"/>
    <property type="match status" value="1"/>
</dbReference>
<comment type="caution">
    <text evidence="12">The sequence shown here is derived from an EMBL/GenBank/DDBJ whole genome shotgun (WGS) entry which is preliminary data.</text>
</comment>
<evidence type="ECO:0000313" key="13">
    <source>
        <dbReference type="Proteomes" id="UP000602442"/>
    </source>
</evidence>
<evidence type="ECO:0000256" key="9">
    <source>
        <dbReference type="PROSITE-ProRule" id="PRU00433"/>
    </source>
</evidence>
<feature type="domain" description="Cytochrome c" evidence="11">
    <location>
        <begin position="64"/>
        <end position="163"/>
    </location>
</feature>
<evidence type="ECO:0000256" key="5">
    <source>
        <dbReference type="ARBA" id="ARBA00022723"/>
    </source>
</evidence>
<dbReference type="SUPFAM" id="SSF46626">
    <property type="entry name" value="Cytochrome c"/>
    <property type="match status" value="1"/>
</dbReference>
<accession>A0ABS0N0N9</accession>
<dbReference type="Gene3D" id="1.20.5.100">
    <property type="entry name" value="Cytochrome c1, transmembrane anchor, C-terminal"/>
    <property type="match status" value="1"/>
</dbReference>
<keyword evidence="7 9" id="KW-0408">Iron</keyword>
<dbReference type="EMBL" id="JAEANY010000001">
    <property type="protein sequence ID" value="MBH5321498.1"/>
    <property type="molecule type" value="Genomic_DNA"/>
</dbReference>
<dbReference type="Gene3D" id="1.10.760.10">
    <property type="entry name" value="Cytochrome c-like domain"/>
    <property type="match status" value="1"/>
</dbReference>
<dbReference type="Proteomes" id="UP000602442">
    <property type="component" value="Unassembled WGS sequence"/>
</dbReference>
<keyword evidence="3 9" id="KW-0349">Heme</keyword>
<feature type="transmembrane region" description="Helical" evidence="10">
    <location>
        <begin position="249"/>
        <end position="267"/>
    </location>
</feature>
<reference evidence="12 13" key="1">
    <citation type="submission" date="2020-11" db="EMBL/GenBank/DDBJ databases">
        <title>Erythrobacter sediminis sp. nov., a marine bacterium from a tidal flat of Garorim Bay.</title>
        <authorList>
            <person name="Kim D."/>
            <person name="Yoo Y."/>
            <person name="Kim J.-J."/>
        </authorList>
    </citation>
    <scope>NUCLEOTIDE SEQUENCE [LARGE SCALE GENOMIC DNA]</scope>
    <source>
        <strain evidence="12 13">JGD-13</strain>
    </source>
</reference>
<protein>
    <recommendedName>
        <fullName evidence="2">Cytochrome c1</fullName>
    </recommendedName>
</protein>
<gene>
    <name evidence="12" type="ORF">I5L03_02720</name>
</gene>
<dbReference type="InterPro" id="IPR009056">
    <property type="entry name" value="Cyt_c-like_dom"/>
</dbReference>
<dbReference type="PANTHER" id="PTHR10266">
    <property type="entry name" value="CYTOCHROME C1"/>
    <property type="match status" value="1"/>
</dbReference>
<dbReference type="PANTHER" id="PTHR10266:SF3">
    <property type="entry name" value="CYTOCHROME C1, HEME PROTEIN, MITOCHONDRIAL"/>
    <property type="match status" value="1"/>
</dbReference>
<evidence type="ECO:0000256" key="6">
    <source>
        <dbReference type="ARBA" id="ARBA00022989"/>
    </source>
</evidence>